<feature type="transmembrane region" description="Helical" evidence="2">
    <location>
        <begin position="216"/>
        <end position="234"/>
    </location>
</feature>
<feature type="region of interest" description="Disordered" evidence="1">
    <location>
        <begin position="323"/>
        <end position="400"/>
    </location>
</feature>
<keyword evidence="3" id="KW-0732">Signal</keyword>
<feature type="chain" id="PRO_5023121701" description="PalH-domain-containing protein" evidence="3">
    <location>
        <begin position="22"/>
        <end position="634"/>
    </location>
</feature>
<keyword evidence="2" id="KW-1133">Transmembrane helix</keyword>
<reference evidence="4 5" key="1">
    <citation type="journal article" date="2019" name="Nat. Ecol. Evol.">
        <title>Megaphylogeny resolves global patterns of mushroom evolution.</title>
        <authorList>
            <person name="Varga T."/>
            <person name="Krizsan K."/>
            <person name="Foldi C."/>
            <person name="Dima B."/>
            <person name="Sanchez-Garcia M."/>
            <person name="Sanchez-Ramirez S."/>
            <person name="Szollosi G.J."/>
            <person name="Szarkandi J.G."/>
            <person name="Papp V."/>
            <person name="Albert L."/>
            <person name="Andreopoulos W."/>
            <person name="Angelini C."/>
            <person name="Antonin V."/>
            <person name="Barry K.W."/>
            <person name="Bougher N.L."/>
            <person name="Buchanan P."/>
            <person name="Buyck B."/>
            <person name="Bense V."/>
            <person name="Catcheside P."/>
            <person name="Chovatia M."/>
            <person name="Cooper J."/>
            <person name="Damon W."/>
            <person name="Desjardin D."/>
            <person name="Finy P."/>
            <person name="Geml J."/>
            <person name="Haridas S."/>
            <person name="Hughes K."/>
            <person name="Justo A."/>
            <person name="Karasinski D."/>
            <person name="Kautmanova I."/>
            <person name="Kiss B."/>
            <person name="Kocsube S."/>
            <person name="Kotiranta H."/>
            <person name="LaButti K.M."/>
            <person name="Lechner B.E."/>
            <person name="Liimatainen K."/>
            <person name="Lipzen A."/>
            <person name="Lukacs Z."/>
            <person name="Mihaltcheva S."/>
            <person name="Morgado L.N."/>
            <person name="Niskanen T."/>
            <person name="Noordeloos M.E."/>
            <person name="Ohm R.A."/>
            <person name="Ortiz-Santana B."/>
            <person name="Ovrebo C."/>
            <person name="Racz N."/>
            <person name="Riley R."/>
            <person name="Savchenko A."/>
            <person name="Shiryaev A."/>
            <person name="Soop K."/>
            <person name="Spirin V."/>
            <person name="Szebenyi C."/>
            <person name="Tomsovsky M."/>
            <person name="Tulloss R.E."/>
            <person name="Uehling J."/>
            <person name="Grigoriev I.V."/>
            <person name="Vagvolgyi C."/>
            <person name="Papp T."/>
            <person name="Martin F.M."/>
            <person name="Miettinen O."/>
            <person name="Hibbett D.S."/>
            <person name="Nagy L.G."/>
        </authorList>
    </citation>
    <scope>NUCLEOTIDE SEQUENCE [LARGE SCALE GENOMIC DNA]</scope>
    <source>
        <strain evidence="4 5">CBS 121175</strain>
    </source>
</reference>
<keyword evidence="5" id="KW-1185">Reference proteome</keyword>
<feature type="transmembrane region" description="Helical" evidence="2">
    <location>
        <begin position="246"/>
        <end position="267"/>
    </location>
</feature>
<feature type="transmembrane region" description="Helical" evidence="2">
    <location>
        <begin position="45"/>
        <end position="70"/>
    </location>
</feature>
<feature type="transmembrane region" description="Helical" evidence="2">
    <location>
        <begin position="177"/>
        <end position="196"/>
    </location>
</feature>
<name>A0A5C3KNQ8_COPMA</name>
<keyword evidence="2" id="KW-0472">Membrane</keyword>
<feature type="transmembrane region" description="Helical" evidence="2">
    <location>
        <begin position="82"/>
        <end position="109"/>
    </location>
</feature>
<evidence type="ECO:0000313" key="5">
    <source>
        <dbReference type="Proteomes" id="UP000307440"/>
    </source>
</evidence>
<dbReference type="EMBL" id="ML210253">
    <property type="protein sequence ID" value="TFK21994.1"/>
    <property type="molecule type" value="Genomic_DNA"/>
</dbReference>
<gene>
    <name evidence="4" type="ORF">FA15DRAFT_681894</name>
</gene>
<sequence length="634" mass="71077">MSYKALFKWALFALMTGLLQAAEDTSRPDYYQDPYLEFRPIFARSLPVQILLTGVVLTLTAVLFIHLMFTAQYHWPLAPVNYVLQLSGVTTLLISLIATIHVVLSATFAQSERWPYMLDYIAVNVPPPLDTQVDTNVWSMAERATWLVMNASTSGLIQITHIQFLTLLYPSRLEGRLIFTLLGPLAVLAAVMQLVPISSDQNVNTIASAVRNVCNATLSLLFTVALFIWGLLVNRKQAWRTDGGTAAFGAAALVLAVVSTALNFFYVHREDEFVWLPGLMWAVILWQSFLGWWWWVGAGSGAGLASPEEMEDRLEREARREERRKRARERRGETRSKASKVWNGMTGALSTRDRAHSTASQSRASDEITTRNRIRASRRQSSEVENEDDSRAPSPTPSIASTLSATSVVSYNTLPKSLPQFIHQWYASLRREHNAAARRQDAERVQRIRELERNGTQRAPPAGSGWGLGSFGWIIASQSSDSNKRNAKGRSLSPSASRSRSRDRRARPSRADTEDVELGEIVRVRRSMIGMRSSSSDQGVDSHPEGTTSTDPVNRIRGEEAIDGNSESQATNRERRRGTLRISLPDSPSRKARPTPGSSPNSPDVENPEDSRPNSIWWWGPLRRWRLQDSTSYR</sequence>
<dbReference type="STRING" id="230819.A0A5C3KNQ8"/>
<protein>
    <recommendedName>
        <fullName evidence="6">PalH-domain-containing protein</fullName>
    </recommendedName>
</protein>
<evidence type="ECO:0000256" key="3">
    <source>
        <dbReference type="SAM" id="SignalP"/>
    </source>
</evidence>
<feature type="compositionally biased region" description="Basic residues" evidence="1">
    <location>
        <begin position="499"/>
        <end position="508"/>
    </location>
</feature>
<feature type="region of interest" description="Disordered" evidence="1">
    <location>
        <begin position="479"/>
        <end position="616"/>
    </location>
</feature>
<feature type="compositionally biased region" description="Low complexity" evidence="1">
    <location>
        <begin position="527"/>
        <end position="536"/>
    </location>
</feature>
<accession>A0A5C3KNQ8</accession>
<dbReference type="OrthoDB" id="3357304at2759"/>
<feature type="transmembrane region" description="Helical" evidence="2">
    <location>
        <begin position="144"/>
        <end position="165"/>
    </location>
</feature>
<evidence type="ECO:0000256" key="2">
    <source>
        <dbReference type="SAM" id="Phobius"/>
    </source>
</evidence>
<proteinExistence type="predicted"/>
<keyword evidence="2" id="KW-0812">Transmembrane</keyword>
<evidence type="ECO:0000313" key="4">
    <source>
        <dbReference type="EMBL" id="TFK21994.1"/>
    </source>
</evidence>
<evidence type="ECO:0000256" key="1">
    <source>
        <dbReference type="SAM" id="MobiDB-lite"/>
    </source>
</evidence>
<feature type="transmembrane region" description="Helical" evidence="2">
    <location>
        <begin position="273"/>
        <end position="296"/>
    </location>
</feature>
<organism evidence="4 5">
    <name type="scientific">Coprinopsis marcescibilis</name>
    <name type="common">Agaric fungus</name>
    <name type="synonym">Psathyrella marcescibilis</name>
    <dbReference type="NCBI Taxonomy" id="230819"/>
    <lineage>
        <taxon>Eukaryota</taxon>
        <taxon>Fungi</taxon>
        <taxon>Dikarya</taxon>
        <taxon>Basidiomycota</taxon>
        <taxon>Agaricomycotina</taxon>
        <taxon>Agaricomycetes</taxon>
        <taxon>Agaricomycetidae</taxon>
        <taxon>Agaricales</taxon>
        <taxon>Agaricineae</taxon>
        <taxon>Psathyrellaceae</taxon>
        <taxon>Coprinopsis</taxon>
    </lineage>
</organism>
<dbReference type="Proteomes" id="UP000307440">
    <property type="component" value="Unassembled WGS sequence"/>
</dbReference>
<dbReference type="AlphaFoldDB" id="A0A5C3KNQ8"/>
<feature type="signal peptide" evidence="3">
    <location>
        <begin position="1"/>
        <end position="21"/>
    </location>
</feature>
<evidence type="ECO:0008006" key="6">
    <source>
        <dbReference type="Google" id="ProtNLM"/>
    </source>
</evidence>